<evidence type="ECO:0000259" key="4">
    <source>
        <dbReference type="Pfam" id="PF08240"/>
    </source>
</evidence>
<name>A0A8J8NK87_HALGN</name>
<feature type="domain" description="Alcohol dehydrogenase-like C-terminal" evidence="3">
    <location>
        <begin position="136"/>
        <end position="249"/>
    </location>
</feature>
<keyword evidence="6" id="KW-1185">Reference proteome</keyword>
<reference evidence="5" key="1">
    <citation type="submission" date="2019-06" db="EMBL/GenBank/DDBJ databases">
        <authorList>
            <person name="Zheng W."/>
        </authorList>
    </citation>
    <scope>NUCLEOTIDE SEQUENCE</scope>
    <source>
        <strain evidence="5">QDHG01</strain>
    </source>
</reference>
<proteinExistence type="predicted"/>
<dbReference type="EMBL" id="RRYP01012508">
    <property type="protein sequence ID" value="TNV77062.1"/>
    <property type="molecule type" value="Genomic_DNA"/>
</dbReference>
<dbReference type="Pfam" id="PF00107">
    <property type="entry name" value="ADH_zinc_N"/>
    <property type="match status" value="1"/>
</dbReference>
<evidence type="ECO:0000313" key="5">
    <source>
        <dbReference type="EMBL" id="TNV77062.1"/>
    </source>
</evidence>
<dbReference type="Gene3D" id="3.90.180.10">
    <property type="entry name" value="Medium-chain alcohol dehydrogenases, catalytic domain"/>
    <property type="match status" value="1"/>
</dbReference>
<comment type="caution">
    <text evidence="5">The sequence shown here is derived from an EMBL/GenBank/DDBJ whole genome shotgun (WGS) entry which is preliminary data.</text>
</comment>
<dbReference type="SUPFAM" id="SSF50129">
    <property type="entry name" value="GroES-like"/>
    <property type="match status" value="1"/>
</dbReference>
<dbReference type="SUPFAM" id="SSF51735">
    <property type="entry name" value="NAD(P)-binding Rossmann-fold domains"/>
    <property type="match status" value="1"/>
</dbReference>
<dbReference type="PANTHER" id="PTHR48106">
    <property type="entry name" value="QUINONE OXIDOREDUCTASE PIG3-RELATED"/>
    <property type="match status" value="1"/>
</dbReference>
<keyword evidence="2" id="KW-0560">Oxidoreductase</keyword>
<evidence type="ECO:0000256" key="2">
    <source>
        <dbReference type="ARBA" id="ARBA00023002"/>
    </source>
</evidence>
<evidence type="ECO:0000256" key="1">
    <source>
        <dbReference type="ARBA" id="ARBA00022857"/>
    </source>
</evidence>
<feature type="domain" description="Alcohol dehydrogenase-like N-terminal" evidence="4">
    <location>
        <begin position="11"/>
        <end position="87"/>
    </location>
</feature>
<gene>
    <name evidence="5" type="ORF">FGO68_gene15326</name>
</gene>
<accession>A0A8J8NK87</accession>
<sequence>MEEDTVPQPAAGQALIRVHYSTVNPYDRICLNAEAKNEGFVLGCDGCGVVEAVGEGVDAEKWIGKKVAFLGGGWARYAVKDVDYLVTFSDDFDLKKGANTYVNPFTVTAMLDIAQKNGAKAVILLAASSALAKQMIRLCQQHGITTVSIVRKDEQVQDLKENYGAEHVLNQTSPTFFADLEKSIAQTGASVLYECVGGDLPGDVLERMPRQAIMVVYGNLTHKRITFPAHTFHWLDQQIIGLVMYRWLSSQITSEERAKWFSLVAKDLEDGGKVFGTKIIKTAGLADWEKFIVESEGDATNGKYLINLIDA</sequence>
<dbReference type="PANTHER" id="PTHR48106:SF18">
    <property type="entry name" value="QUINONE OXIDOREDUCTASE PIG3"/>
    <property type="match status" value="1"/>
</dbReference>
<dbReference type="GO" id="GO:0016651">
    <property type="term" value="F:oxidoreductase activity, acting on NAD(P)H"/>
    <property type="evidence" value="ECO:0007669"/>
    <property type="project" value="TreeGrafter"/>
</dbReference>
<dbReference type="AlphaFoldDB" id="A0A8J8NK87"/>
<organism evidence="5 6">
    <name type="scientific">Halteria grandinella</name>
    <dbReference type="NCBI Taxonomy" id="5974"/>
    <lineage>
        <taxon>Eukaryota</taxon>
        <taxon>Sar</taxon>
        <taxon>Alveolata</taxon>
        <taxon>Ciliophora</taxon>
        <taxon>Intramacronucleata</taxon>
        <taxon>Spirotrichea</taxon>
        <taxon>Stichotrichia</taxon>
        <taxon>Sporadotrichida</taxon>
        <taxon>Halteriidae</taxon>
        <taxon>Halteria</taxon>
    </lineage>
</organism>
<dbReference type="OrthoDB" id="415383at2759"/>
<dbReference type="InterPro" id="IPR013149">
    <property type="entry name" value="ADH-like_C"/>
</dbReference>
<protein>
    <submittedName>
        <fullName evidence="5">Uncharacterized protein</fullName>
    </submittedName>
</protein>
<dbReference type="GO" id="GO:0070402">
    <property type="term" value="F:NADPH binding"/>
    <property type="evidence" value="ECO:0007669"/>
    <property type="project" value="TreeGrafter"/>
</dbReference>
<dbReference type="Pfam" id="PF08240">
    <property type="entry name" value="ADH_N"/>
    <property type="match status" value="1"/>
</dbReference>
<dbReference type="Gene3D" id="3.40.50.720">
    <property type="entry name" value="NAD(P)-binding Rossmann-like Domain"/>
    <property type="match status" value="1"/>
</dbReference>
<evidence type="ECO:0000313" key="6">
    <source>
        <dbReference type="Proteomes" id="UP000785679"/>
    </source>
</evidence>
<keyword evidence="1" id="KW-0521">NADP</keyword>
<dbReference type="InterPro" id="IPR011032">
    <property type="entry name" value="GroES-like_sf"/>
</dbReference>
<dbReference type="Proteomes" id="UP000785679">
    <property type="component" value="Unassembled WGS sequence"/>
</dbReference>
<evidence type="ECO:0000259" key="3">
    <source>
        <dbReference type="Pfam" id="PF00107"/>
    </source>
</evidence>
<dbReference type="InterPro" id="IPR036291">
    <property type="entry name" value="NAD(P)-bd_dom_sf"/>
</dbReference>
<dbReference type="InterPro" id="IPR013154">
    <property type="entry name" value="ADH-like_N"/>
</dbReference>